<evidence type="ECO:0000256" key="1">
    <source>
        <dbReference type="ARBA" id="ARBA00004141"/>
    </source>
</evidence>
<proteinExistence type="inferred from homology"/>
<feature type="chain" id="PRO_5019860220" description="Leptin receptor overlapping transcript-like 1" evidence="10">
    <location>
        <begin position="18"/>
        <end position="402"/>
    </location>
</feature>
<evidence type="ECO:0000256" key="2">
    <source>
        <dbReference type="ARBA" id="ARBA00005645"/>
    </source>
</evidence>
<evidence type="ECO:0000256" key="4">
    <source>
        <dbReference type="ARBA" id="ARBA00022989"/>
    </source>
</evidence>
<evidence type="ECO:0000256" key="5">
    <source>
        <dbReference type="ARBA" id="ARBA00023136"/>
    </source>
</evidence>
<dbReference type="GO" id="GO:0060400">
    <property type="term" value="P:negative regulation of growth hormone receptor signaling pathway"/>
    <property type="evidence" value="ECO:0007669"/>
    <property type="project" value="TreeGrafter"/>
</dbReference>
<sequence>MFLLFFYILSPIPYCISRRVVDDTDSASNACKELAIFLTTGIVVSAFGLPIIFARADVIAWGACALVLTGNIVIFATILGFFLVFGSNDDFSWQQCDAFGILRNPDISHQLSFNHIWRKTQRNRLSANYQHANETQIIVDRDEDYGQIQYLTAKCIRLSQEKVLQRELLVSGERQQALQAEMEGLSVRVCQKEQLYVELSIKYEQLLERFQKQQEQADLLQQRLICVTEERWRDASLLCLQLEQVSCDLQQLQGSETQLMGLVDELHQEAQLRAQQAEVLETQLREETQKIQDLEMQLNSKSLELMELQVSHEALRQDLCDQRSAHQRTVEELRRDNSESLGKLRETAEQFEWLCEQQRRWDVGVMSDLQAEVDRWKRLYEDLLKLTAQQGQWAADGHLKPP</sequence>
<evidence type="ECO:0000256" key="8">
    <source>
        <dbReference type="SAM" id="Coils"/>
    </source>
</evidence>
<comment type="similarity">
    <text evidence="2">Belongs to the OB-RGRP/VPS55 family.</text>
</comment>
<comment type="caution">
    <text evidence="11">The sequence shown here is derived from an EMBL/GenBank/DDBJ whole genome shotgun (WGS) entry which is preliminary data.</text>
</comment>
<dbReference type="PANTHER" id="PTHR12050">
    <property type="entry name" value="LEPTIN RECEPTOR-RELATED"/>
    <property type="match status" value="1"/>
</dbReference>
<evidence type="ECO:0000256" key="6">
    <source>
        <dbReference type="ARBA" id="ARBA00037298"/>
    </source>
</evidence>
<dbReference type="EMBL" id="QBIY01012599">
    <property type="protein sequence ID" value="RXN22245.1"/>
    <property type="molecule type" value="Genomic_DNA"/>
</dbReference>
<dbReference type="Proteomes" id="UP000290572">
    <property type="component" value="Unassembled WGS sequence"/>
</dbReference>
<comment type="subcellular location">
    <subcellularLocation>
        <location evidence="1">Membrane</location>
        <topology evidence="1">Multi-pass membrane protein</topology>
    </subcellularLocation>
</comment>
<keyword evidence="10" id="KW-0732">Signal</keyword>
<keyword evidence="11" id="KW-0675">Receptor</keyword>
<evidence type="ECO:0000313" key="12">
    <source>
        <dbReference type="Proteomes" id="UP000290572"/>
    </source>
</evidence>
<feature type="transmembrane region" description="Helical" evidence="9">
    <location>
        <begin position="34"/>
        <end position="53"/>
    </location>
</feature>
<evidence type="ECO:0000256" key="3">
    <source>
        <dbReference type="ARBA" id="ARBA00022692"/>
    </source>
</evidence>
<protein>
    <recommendedName>
        <fullName evidence="7">Leptin receptor overlapping transcript-like 1</fullName>
    </recommendedName>
</protein>
<name>A0A498N038_LABRO</name>
<evidence type="ECO:0000313" key="11">
    <source>
        <dbReference type="EMBL" id="RXN22245.1"/>
    </source>
</evidence>
<dbReference type="InterPro" id="IPR007262">
    <property type="entry name" value="Vps55/LEPROT"/>
</dbReference>
<keyword evidence="12" id="KW-1185">Reference proteome</keyword>
<reference evidence="11 12" key="1">
    <citation type="submission" date="2018-03" db="EMBL/GenBank/DDBJ databases">
        <title>Draft genome sequence of Rohu Carp (Labeo rohita).</title>
        <authorList>
            <person name="Das P."/>
            <person name="Kushwaha B."/>
            <person name="Joshi C.G."/>
            <person name="Kumar D."/>
            <person name="Nagpure N.S."/>
            <person name="Sahoo L."/>
            <person name="Das S.P."/>
            <person name="Bit A."/>
            <person name="Patnaik S."/>
            <person name="Meher P.K."/>
            <person name="Jayasankar P."/>
            <person name="Koringa P.G."/>
            <person name="Patel N.V."/>
            <person name="Hinsu A.T."/>
            <person name="Kumar R."/>
            <person name="Pandey M."/>
            <person name="Agarwal S."/>
            <person name="Srivastava S."/>
            <person name="Singh M."/>
            <person name="Iquebal M.A."/>
            <person name="Jaiswal S."/>
            <person name="Angadi U.B."/>
            <person name="Kumar N."/>
            <person name="Raza M."/>
            <person name="Shah T.M."/>
            <person name="Rai A."/>
            <person name="Jena J.K."/>
        </authorList>
    </citation>
    <scope>NUCLEOTIDE SEQUENCE [LARGE SCALE GENOMIC DNA]</scope>
    <source>
        <strain evidence="11">DASCIFA01</strain>
        <tissue evidence="11">Testis</tissue>
    </source>
</reference>
<keyword evidence="3 9" id="KW-0812">Transmembrane</keyword>
<dbReference type="Pfam" id="PF04133">
    <property type="entry name" value="Vps55"/>
    <property type="match status" value="1"/>
</dbReference>
<dbReference type="STRING" id="84645.A0A498N038"/>
<feature type="coiled-coil region" evidence="8">
    <location>
        <begin position="267"/>
        <end position="386"/>
    </location>
</feature>
<evidence type="ECO:0000256" key="9">
    <source>
        <dbReference type="SAM" id="Phobius"/>
    </source>
</evidence>
<evidence type="ECO:0000256" key="10">
    <source>
        <dbReference type="SAM" id="SignalP"/>
    </source>
</evidence>
<gene>
    <name evidence="11" type="ORF">ROHU_006845</name>
</gene>
<feature type="signal peptide" evidence="10">
    <location>
        <begin position="1"/>
        <end position="17"/>
    </location>
</feature>
<dbReference type="PANTHER" id="PTHR12050:SF4">
    <property type="entry name" value="LEPTIN RECEPTOR OVERLAPPING TRANSCRIPT-LIKE 1"/>
    <property type="match status" value="1"/>
</dbReference>
<feature type="coiled-coil region" evidence="8">
    <location>
        <begin position="196"/>
        <end position="230"/>
    </location>
</feature>
<keyword evidence="4 9" id="KW-1133">Transmembrane helix</keyword>
<dbReference type="GO" id="GO:0005768">
    <property type="term" value="C:endosome"/>
    <property type="evidence" value="ECO:0007669"/>
    <property type="project" value="TreeGrafter"/>
</dbReference>
<dbReference type="AlphaFoldDB" id="A0A498N038"/>
<dbReference type="GO" id="GO:0032511">
    <property type="term" value="P:late endosome to vacuole transport via multivesicular body sorting pathway"/>
    <property type="evidence" value="ECO:0007669"/>
    <property type="project" value="TreeGrafter"/>
</dbReference>
<dbReference type="GO" id="GO:0016020">
    <property type="term" value="C:membrane"/>
    <property type="evidence" value="ECO:0007669"/>
    <property type="project" value="UniProtKB-SubCell"/>
</dbReference>
<organism evidence="11 12">
    <name type="scientific">Labeo rohita</name>
    <name type="common">Indian major carp</name>
    <name type="synonym">Cyprinus rohita</name>
    <dbReference type="NCBI Taxonomy" id="84645"/>
    <lineage>
        <taxon>Eukaryota</taxon>
        <taxon>Metazoa</taxon>
        <taxon>Chordata</taxon>
        <taxon>Craniata</taxon>
        <taxon>Vertebrata</taxon>
        <taxon>Euteleostomi</taxon>
        <taxon>Actinopterygii</taxon>
        <taxon>Neopterygii</taxon>
        <taxon>Teleostei</taxon>
        <taxon>Ostariophysi</taxon>
        <taxon>Cypriniformes</taxon>
        <taxon>Cyprinidae</taxon>
        <taxon>Labeoninae</taxon>
        <taxon>Labeonini</taxon>
        <taxon>Labeo</taxon>
    </lineage>
</organism>
<comment type="function">
    <text evidence="6">Negatively regulates growth hormone (GH) receptor cell surface expression in liver. May play a role in liver resistance to GH during periods of reduced nutrient availability.</text>
</comment>
<accession>A0A498N038</accession>
<feature type="transmembrane region" description="Helical" evidence="9">
    <location>
        <begin position="60"/>
        <end position="85"/>
    </location>
</feature>
<keyword evidence="5 9" id="KW-0472">Membrane</keyword>
<evidence type="ECO:0000256" key="7">
    <source>
        <dbReference type="ARBA" id="ARBA00040108"/>
    </source>
</evidence>
<keyword evidence="8" id="KW-0175">Coiled coil</keyword>